<dbReference type="PANTHER" id="PTHR43163:SF9">
    <property type="entry name" value="ABC TRANSPORTER PERMEASE PROTEIN"/>
    <property type="match status" value="1"/>
</dbReference>
<evidence type="ECO:0000313" key="10">
    <source>
        <dbReference type="Proteomes" id="UP001287445"/>
    </source>
</evidence>
<dbReference type="EMBL" id="JAWWMZ010000014">
    <property type="protein sequence ID" value="MDX4956944.1"/>
    <property type="molecule type" value="Genomic_DNA"/>
</dbReference>
<comment type="caution">
    <text evidence="9">The sequence shown here is derived from an EMBL/GenBank/DDBJ whole genome shotgun (WGS) entry which is preliminary data.</text>
</comment>
<keyword evidence="3" id="KW-1003">Cell membrane</keyword>
<evidence type="ECO:0000256" key="7">
    <source>
        <dbReference type="RuleBase" id="RU363032"/>
    </source>
</evidence>
<name>A0AAJ2R2I6_DELAC</name>
<evidence type="ECO:0000256" key="3">
    <source>
        <dbReference type="ARBA" id="ARBA00022475"/>
    </source>
</evidence>
<dbReference type="CDD" id="cd06261">
    <property type="entry name" value="TM_PBP2"/>
    <property type="match status" value="1"/>
</dbReference>
<comment type="similarity">
    <text evidence="7">Belongs to the binding-protein-dependent transport system permease family.</text>
</comment>
<keyword evidence="5 7" id="KW-1133">Transmembrane helix</keyword>
<dbReference type="AlphaFoldDB" id="A0AAJ2R2I6"/>
<dbReference type="GO" id="GO:0055085">
    <property type="term" value="P:transmembrane transport"/>
    <property type="evidence" value="ECO:0007669"/>
    <property type="project" value="InterPro"/>
</dbReference>
<feature type="transmembrane region" description="Helical" evidence="7">
    <location>
        <begin position="295"/>
        <end position="317"/>
    </location>
</feature>
<evidence type="ECO:0000256" key="2">
    <source>
        <dbReference type="ARBA" id="ARBA00022448"/>
    </source>
</evidence>
<evidence type="ECO:0000256" key="4">
    <source>
        <dbReference type="ARBA" id="ARBA00022692"/>
    </source>
</evidence>
<accession>A0AAJ2R2I6</accession>
<reference evidence="9" key="1">
    <citation type="submission" date="2023-11" db="EMBL/GenBank/DDBJ databases">
        <title>Identification and selenium tolerance of Delftia acidovorans R3-25.</title>
        <authorList>
            <person name="Zhang S."/>
            <person name="Liu Y."/>
            <person name="Guo Y."/>
        </authorList>
    </citation>
    <scope>NUCLEOTIDE SEQUENCE</scope>
    <source>
        <strain evidence="9">R3-25</strain>
    </source>
</reference>
<feature type="domain" description="ABC transmembrane type-1" evidence="8">
    <location>
        <begin position="103"/>
        <end position="318"/>
    </location>
</feature>
<dbReference type="InterPro" id="IPR000515">
    <property type="entry name" value="MetI-like"/>
</dbReference>
<dbReference type="Proteomes" id="UP001287445">
    <property type="component" value="Unassembled WGS sequence"/>
</dbReference>
<comment type="subcellular location">
    <subcellularLocation>
        <location evidence="1 7">Cell membrane</location>
        <topology evidence="1 7">Multi-pass membrane protein</topology>
    </subcellularLocation>
</comment>
<sequence length="337" mass="35398">MPASFPLLSRLCRLAAQALPTMLGIVILNFLLLQLVPGDAADVLAAESGSATAELMAQWRARFGLDQGLFMQLAHYLLGLARLDLGESLRYQTPVAGLIASRLPGTLQLMLSAWAIALAAGMAAGVVMASCAGRWPDRLLSAGVLVLYSMPGFWVGLMAVVGFAVHLGWFPSGGSFSAGSDLQGWSAWTDRAWHLALPALALSTFFVAIYARLTRAAMLEMAGQDFVRTARAKGVGPVTVHLRHVLRNALIPVTTVAGLHIGNLLGGSVVIETVFGWPGMGSLALEAVMARDFRLLLGVLLLASLVVIVANVLVDLLHAAIDPRMSVASRAATAAGG</sequence>
<dbReference type="PANTHER" id="PTHR43163">
    <property type="entry name" value="DIPEPTIDE TRANSPORT SYSTEM PERMEASE PROTEIN DPPB-RELATED"/>
    <property type="match status" value="1"/>
</dbReference>
<dbReference type="InterPro" id="IPR035906">
    <property type="entry name" value="MetI-like_sf"/>
</dbReference>
<evidence type="ECO:0000313" key="9">
    <source>
        <dbReference type="EMBL" id="MDX4956944.1"/>
    </source>
</evidence>
<feature type="transmembrane region" description="Helical" evidence="7">
    <location>
        <begin position="249"/>
        <end position="275"/>
    </location>
</feature>
<dbReference type="InterPro" id="IPR045621">
    <property type="entry name" value="BPD_transp_1_N"/>
</dbReference>
<dbReference type="Gene3D" id="1.10.3720.10">
    <property type="entry name" value="MetI-like"/>
    <property type="match status" value="1"/>
</dbReference>
<feature type="transmembrane region" description="Helical" evidence="7">
    <location>
        <begin position="192"/>
        <end position="211"/>
    </location>
</feature>
<evidence type="ECO:0000259" key="8">
    <source>
        <dbReference type="PROSITE" id="PS50928"/>
    </source>
</evidence>
<evidence type="ECO:0000256" key="5">
    <source>
        <dbReference type="ARBA" id="ARBA00022989"/>
    </source>
</evidence>
<dbReference type="Pfam" id="PF19300">
    <property type="entry name" value="BPD_transp_1_N"/>
    <property type="match status" value="1"/>
</dbReference>
<dbReference type="SUPFAM" id="SSF161098">
    <property type="entry name" value="MetI-like"/>
    <property type="match status" value="1"/>
</dbReference>
<keyword evidence="6 7" id="KW-0472">Membrane</keyword>
<organism evidence="9 10">
    <name type="scientific">Delftia acidovorans</name>
    <name type="common">Pseudomonas acidovorans</name>
    <name type="synonym">Comamonas acidovorans</name>
    <dbReference type="NCBI Taxonomy" id="80866"/>
    <lineage>
        <taxon>Bacteria</taxon>
        <taxon>Pseudomonadati</taxon>
        <taxon>Pseudomonadota</taxon>
        <taxon>Betaproteobacteria</taxon>
        <taxon>Burkholderiales</taxon>
        <taxon>Comamonadaceae</taxon>
        <taxon>Delftia</taxon>
    </lineage>
</organism>
<feature type="transmembrane region" description="Helical" evidence="7">
    <location>
        <begin position="145"/>
        <end position="172"/>
    </location>
</feature>
<evidence type="ECO:0000256" key="1">
    <source>
        <dbReference type="ARBA" id="ARBA00004651"/>
    </source>
</evidence>
<keyword evidence="4 7" id="KW-0812">Transmembrane</keyword>
<feature type="transmembrane region" description="Helical" evidence="7">
    <location>
        <begin position="12"/>
        <end position="33"/>
    </location>
</feature>
<dbReference type="RefSeq" id="WP_319076475.1">
    <property type="nucleotide sequence ID" value="NZ_JAWWMZ010000014.1"/>
</dbReference>
<feature type="transmembrane region" description="Helical" evidence="7">
    <location>
        <begin position="111"/>
        <end position="133"/>
    </location>
</feature>
<keyword evidence="2 7" id="KW-0813">Transport</keyword>
<gene>
    <name evidence="9" type="ORF">SGN30_26320</name>
</gene>
<proteinExistence type="inferred from homology"/>
<dbReference type="PROSITE" id="PS50928">
    <property type="entry name" value="ABC_TM1"/>
    <property type="match status" value="1"/>
</dbReference>
<dbReference type="Pfam" id="PF00528">
    <property type="entry name" value="BPD_transp_1"/>
    <property type="match status" value="1"/>
</dbReference>
<protein>
    <submittedName>
        <fullName evidence="9">ABC transporter permease</fullName>
    </submittedName>
</protein>
<evidence type="ECO:0000256" key="6">
    <source>
        <dbReference type="ARBA" id="ARBA00023136"/>
    </source>
</evidence>
<dbReference type="GO" id="GO:0005886">
    <property type="term" value="C:plasma membrane"/>
    <property type="evidence" value="ECO:0007669"/>
    <property type="project" value="UniProtKB-SubCell"/>
</dbReference>